<dbReference type="InterPro" id="IPR021765">
    <property type="entry name" value="UstYa-like"/>
</dbReference>
<dbReference type="GO" id="GO:0043386">
    <property type="term" value="P:mycotoxin biosynthetic process"/>
    <property type="evidence" value="ECO:0007669"/>
    <property type="project" value="InterPro"/>
</dbReference>
<dbReference type="PANTHER" id="PTHR33365">
    <property type="entry name" value="YALI0B05434P"/>
    <property type="match status" value="1"/>
</dbReference>
<dbReference type="OrthoDB" id="3687641at2759"/>
<dbReference type="HOGENOM" id="CLU_042941_6_0_1"/>
<evidence type="ECO:0000256" key="1">
    <source>
        <dbReference type="ARBA" id="ARBA00035112"/>
    </source>
</evidence>
<dbReference type="PANTHER" id="PTHR33365:SF13">
    <property type="entry name" value="TAT PATHWAY SIGNAL SEQUENCE"/>
    <property type="match status" value="1"/>
</dbReference>
<comment type="similarity">
    <text evidence="1">Belongs to the ustYa family.</text>
</comment>
<gene>
    <name evidence="2" type="ORF">COCCADRAFT_5709</name>
</gene>
<evidence type="ECO:0000313" key="3">
    <source>
        <dbReference type="Proteomes" id="UP000053841"/>
    </source>
</evidence>
<organism evidence="2 3">
    <name type="scientific">Cochliobolus carbonum (strain 26-R-13)</name>
    <name type="common">Maize leaf spot fungus</name>
    <name type="synonym">Bipolaris zeicola</name>
    <dbReference type="NCBI Taxonomy" id="930089"/>
    <lineage>
        <taxon>Eukaryota</taxon>
        <taxon>Fungi</taxon>
        <taxon>Dikarya</taxon>
        <taxon>Ascomycota</taxon>
        <taxon>Pezizomycotina</taxon>
        <taxon>Dothideomycetes</taxon>
        <taxon>Pleosporomycetidae</taxon>
        <taxon>Pleosporales</taxon>
        <taxon>Pleosporineae</taxon>
        <taxon>Pleosporaceae</taxon>
        <taxon>Bipolaris</taxon>
    </lineage>
</organism>
<accession>W6Y3N1</accession>
<keyword evidence="3" id="KW-1185">Reference proteome</keyword>
<dbReference type="GeneID" id="19150177"/>
<sequence>MAVLRSHGLLHIEKSPSCEDMDYIRDYAPIRDLDRSFHVETFSPFNYSTSEYTIHPSEGNVSDKWMALGQDSGHFLIPVSEGHKYDLDIKRHVTVPEGVAEQESFLVSLDVMHHIHCLDTLRENLWYNRDWYSTHQEQHPKLSVHKAHTNHCLDALRARLMCLSDVTFLPMVYIDREGWTLPDFERRHKCHNFDATREWAYKHRLSDTAANYKKVAGPEKILTTFPGFYDIYPELNNADHKDPGHEHSENEGNVH</sequence>
<protein>
    <submittedName>
        <fullName evidence="2">Uncharacterized protein</fullName>
    </submittedName>
</protein>
<dbReference type="eggNOG" id="ENOG502TH99">
    <property type="taxonomic scope" value="Eukaryota"/>
</dbReference>
<dbReference type="Proteomes" id="UP000053841">
    <property type="component" value="Unassembled WGS sequence"/>
</dbReference>
<evidence type="ECO:0000313" key="2">
    <source>
        <dbReference type="EMBL" id="EUC32588.1"/>
    </source>
</evidence>
<reference evidence="2 3" key="1">
    <citation type="journal article" date="2013" name="PLoS Genet.">
        <title>Comparative genome structure, secondary metabolite, and effector coding capacity across Cochliobolus pathogens.</title>
        <authorList>
            <person name="Condon B.J."/>
            <person name="Leng Y."/>
            <person name="Wu D."/>
            <person name="Bushley K.E."/>
            <person name="Ohm R.A."/>
            <person name="Otillar R."/>
            <person name="Martin J."/>
            <person name="Schackwitz W."/>
            <person name="Grimwood J."/>
            <person name="MohdZainudin N."/>
            <person name="Xue C."/>
            <person name="Wang R."/>
            <person name="Manning V.A."/>
            <person name="Dhillon B."/>
            <person name="Tu Z.J."/>
            <person name="Steffenson B.J."/>
            <person name="Salamov A."/>
            <person name="Sun H."/>
            <person name="Lowry S."/>
            <person name="LaButti K."/>
            <person name="Han J."/>
            <person name="Copeland A."/>
            <person name="Lindquist E."/>
            <person name="Barry K."/>
            <person name="Schmutz J."/>
            <person name="Baker S.E."/>
            <person name="Ciuffetti L.M."/>
            <person name="Grigoriev I.V."/>
            <person name="Zhong S."/>
            <person name="Turgeon B.G."/>
        </authorList>
    </citation>
    <scope>NUCLEOTIDE SEQUENCE [LARGE SCALE GENOMIC DNA]</scope>
    <source>
        <strain evidence="2 3">26-R-13</strain>
    </source>
</reference>
<dbReference type="Pfam" id="PF11807">
    <property type="entry name" value="UstYa"/>
    <property type="match status" value="1"/>
</dbReference>
<name>W6Y3N1_COCC2</name>
<dbReference type="AlphaFoldDB" id="W6Y3N1"/>
<proteinExistence type="inferred from homology"/>
<dbReference type="RefSeq" id="XP_007713077.1">
    <property type="nucleotide sequence ID" value="XM_007714887.1"/>
</dbReference>
<dbReference type="EMBL" id="KI964629">
    <property type="protein sequence ID" value="EUC32588.1"/>
    <property type="molecule type" value="Genomic_DNA"/>
</dbReference>
<dbReference type="KEGG" id="bze:COCCADRAFT_5709"/>
<dbReference type="STRING" id="930089.W6Y3N1"/>